<feature type="transmembrane region" description="Helical" evidence="2">
    <location>
        <begin position="278"/>
        <end position="298"/>
    </location>
</feature>
<sequence length="741" mass="85772">MRKMKAWCLGSVIFFAAFLLFQIELIISKVLLFNFGGAYTVWGAALVFFQATLLLGYAYSHFVLTKIGIRRYRYIHFTILFLALLFFPGRGLPQMVLIQKIPMVVNIFLQLARCIGPVFFLLSTTSVIFQAWFSMSGLPERKNPYVLYAVSNLGSFAGLLTYPFFFELFFGLSRQLNMWRIIYFFLLLLHVAVFMLVKPDKNGAADKELSAPIANKEKWHWFLLSIAGVVMFLSVTNIITYEITPMPLLWIMPLCIYLFSFVLSFKKKPWNPPWLKEKFYIIIAYSILLFFIVQQRVIPVAIEIILQLVLLFFLCMFCQTELNSTKPKDSRNLSMFYLMVSSGGFVGGLLVSWVMPLITAYMLDYLVGIFIISLAMAIANQKIFDMDRYRLRLIIYSTIFMLLWPMVFDRYNFIGIVVILIVLKMVYSELKAKPLAVCLNIGAILCLFSLLSFIWAPDVYIYAKRNYYGVYKVYERRGKRMLLNGTTLHGGQYIGAEKRKEPLTYYHHDTPVGEILLSELFEFNDIGLVGLGSGALAAYGSPKRAIDFFELDRDVFYIAKNYFTYLNDSESEINYIFGDARITMRDIPDNKYDLLIIDAFSGDSIPVHLLTVEAIKEYLRCLKDNGLILFHTSNRYMQLEPVLFSNAKELNIYACYKFKDKSDNEDAFASSWIAITSEPDNFQKLISKLGWSHKPEPGSRASVPWTDEYHDLVLVFEIKNLLSQIRNFQPFYWEDRPLTVY</sequence>
<evidence type="ECO:0000313" key="3">
    <source>
        <dbReference type="EMBL" id="PIQ89163.1"/>
    </source>
</evidence>
<feature type="transmembrane region" description="Helical" evidence="2">
    <location>
        <begin position="38"/>
        <end position="59"/>
    </location>
</feature>
<keyword evidence="2" id="KW-1133">Transmembrane helix</keyword>
<evidence type="ECO:0008006" key="5">
    <source>
        <dbReference type="Google" id="ProtNLM"/>
    </source>
</evidence>
<feature type="transmembrane region" description="Helical" evidence="2">
    <location>
        <begin position="145"/>
        <end position="166"/>
    </location>
</feature>
<gene>
    <name evidence="3" type="ORF">COV72_04560</name>
</gene>
<dbReference type="AlphaFoldDB" id="A0A2H0LXK8"/>
<feature type="transmembrane region" description="Helical" evidence="2">
    <location>
        <begin position="334"/>
        <end position="355"/>
    </location>
</feature>
<evidence type="ECO:0000256" key="1">
    <source>
        <dbReference type="ARBA" id="ARBA00023115"/>
    </source>
</evidence>
<proteinExistence type="predicted"/>
<feature type="transmembrane region" description="Helical" evidence="2">
    <location>
        <begin position="413"/>
        <end position="430"/>
    </location>
</feature>
<organism evidence="3 4">
    <name type="scientific">Candidatus Ghiorseimicrobium undicola</name>
    <dbReference type="NCBI Taxonomy" id="1974746"/>
    <lineage>
        <taxon>Bacteria</taxon>
        <taxon>Pseudomonadati</taxon>
        <taxon>Candidatus Omnitrophota</taxon>
        <taxon>Candidatus Ghiorseimicrobium</taxon>
    </lineage>
</organism>
<feature type="transmembrane region" description="Helical" evidence="2">
    <location>
        <begin position="437"/>
        <end position="456"/>
    </location>
</feature>
<feature type="transmembrane region" description="Helical" evidence="2">
    <location>
        <begin position="247"/>
        <end position="266"/>
    </location>
</feature>
<feature type="transmembrane region" description="Helical" evidence="2">
    <location>
        <begin position="178"/>
        <end position="198"/>
    </location>
</feature>
<keyword evidence="2" id="KW-0472">Membrane</keyword>
<keyword evidence="2" id="KW-0812">Transmembrane</keyword>
<feature type="transmembrane region" description="Helical" evidence="2">
    <location>
        <begin position="107"/>
        <end position="133"/>
    </location>
</feature>
<reference evidence="3 4" key="1">
    <citation type="submission" date="2017-09" db="EMBL/GenBank/DDBJ databases">
        <title>Depth-based differentiation of microbial function through sediment-hosted aquifers and enrichment of novel symbionts in the deep terrestrial subsurface.</title>
        <authorList>
            <person name="Probst A.J."/>
            <person name="Ladd B."/>
            <person name="Jarett J.K."/>
            <person name="Geller-Mcgrath D.E."/>
            <person name="Sieber C.M."/>
            <person name="Emerson J.B."/>
            <person name="Anantharaman K."/>
            <person name="Thomas B.C."/>
            <person name="Malmstrom R."/>
            <person name="Stieglmeier M."/>
            <person name="Klingl A."/>
            <person name="Woyke T."/>
            <person name="Ryan C.M."/>
            <person name="Banfield J.F."/>
        </authorList>
    </citation>
    <scope>NUCLEOTIDE SEQUENCE [LARGE SCALE GENOMIC DNA]</scope>
    <source>
        <strain evidence="3">CG11_big_fil_rev_8_21_14_0_20_42_13</strain>
    </source>
</reference>
<feature type="transmembrane region" description="Helical" evidence="2">
    <location>
        <begin position="391"/>
        <end position="407"/>
    </location>
</feature>
<protein>
    <recommendedName>
        <fullName evidence="5">PABS domain-containing protein</fullName>
    </recommendedName>
</protein>
<comment type="caution">
    <text evidence="3">The sequence shown here is derived from an EMBL/GenBank/DDBJ whole genome shotgun (WGS) entry which is preliminary data.</text>
</comment>
<keyword evidence="1" id="KW-0620">Polyamine biosynthesis</keyword>
<dbReference type="Proteomes" id="UP000229641">
    <property type="component" value="Unassembled WGS sequence"/>
</dbReference>
<dbReference type="InterPro" id="IPR029063">
    <property type="entry name" value="SAM-dependent_MTases_sf"/>
</dbReference>
<dbReference type="Gene3D" id="3.40.50.150">
    <property type="entry name" value="Vaccinia Virus protein VP39"/>
    <property type="match status" value="1"/>
</dbReference>
<dbReference type="GO" id="GO:0006596">
    <property type="term" value="P:polyamine biosynthetic process"/>
    <property type="evidence" value="ECO:0007669"/>
    <property type="project" value="UniProtKB-KW"/>
</dbReference>
<dbReference type="PANTHER" id="PTHR43317:SF1">
    <property type="entry name" value="THERMOSPERMINE SYNTHASE ACAULIS5"/>
    <property type="match status" value="1"/>
</dbReference>
<evidence type="ECO:0000313" key="4">
    <source>
        <dbReference type="Proteomes" id="UP000229641"/>
    </source>
</evidence>
<feature type="transmembrane region" description="Helical" evidence="2">
    <location>
        <begin position="304"/>
        <end position="322"/>
    </location>
</feature>
<dbReference type="PANTHER" id="PTHR43317">
    <property type="entry name" value="THERMOSPERMINE SYNTHASE ACAULIS5"/>
    <property type="match status" value="1"/>
</dbReference>
<feature type="transmembrane region" description="Helical" evidence="2">
    <location>
        <begin position="219"/>
        <end position="241"/>
    </location>
</feature>
<evidence type="ECO:0000256" key="2">
    <source>
        <dbReference type="SAM" id="Phobius"/>
    </source>
</evidence>
<feature type="transmembrane region" description="Helical" evidence="2">
    <location>
        <begin position="361"/>
        <end position="379"/>
    </location>
</feature>
<dbReference type="EMBL" id="PCWA01000069">
    <property type="protein sequence ID" value="PIQ89163.1"/>
    <property type="molecule type" value="Genomic_DNA"/>
</dbReference>
<accession>A0A2H0LXK8</accession>
<feature type="transmembrane region" description="Helical" evidence="2">
    <location>
        <begin position="71"/>
        <end position="87"/>
    </location>
</feature>
<name>A0A2H0LXK8_9BACT</name>
<dbReference type="SUPFAM" id="SSF53335">
    <property type="entry name" value="S-adenosyl-L-methionine-dependent methyltransferases"/>
    <property type="match status" value="1"/>
</dbReference>